<dbReference type="InterPro" id="IPR020594">
    <property type="entry name" value="Ribosomal_bL9_bac/chp"/>
</dbReference>
<evidence type="ECO:0000256" key="2">
    <source>
        <dbReference type="ARBA" id="ARBA00022730"/>
    </source>
</evidence>
<evidence type="ECO:0000256" key="1">
    <source>
        <dbReference type="ARBA" id="ARBA00010605"/>
    </source>
</evidence>
<dbReference type="InterPro" id="IPR020070">
    <property type="entry name" value="Ribosomal_bL9_N"/>
</dbReference>
<dbReference type="InterPro" id="IPR020069">
    <property type="entry name" value="Ribosomal_bL9_C"/>
</dbReference>
<dbReference type="Gene3D" id="3.10.430.100">
    <property type="entry name" value="Ribosomal protein L9, C-terminal domain"/>
    <property type="match status" value="1"/>
</dbReference>
<evidence type="ECO:0000313" key="7">
    <source>
        <dbReference type="EMBL" id="CUS54220.1"/>
    </source>
</evidence>
<dbReference type="Pfam" id="PF03948">
    <property type="entry name" value="Ribosomal_L9_C"/>
    <property type="match status" value="1"/>
</dbReference>
<dbReference type="Pfam" id="PF01281">
    <property type="entry name" value="Ribosomal_L9_N"/>
    <property type="match status" value="1"/>
</dbReference>
<proteinExistence type="inferred from homology"/>
<name>A0A170PRZ0_9ZZZZ</name>
<dbReference type="Gene3D" id="3.40.5.10">
    <property type="entry name" value="Ribosomal protein L9, N-terminal domain"/>
    <property type="match status" value="1"/>
</dbReference>
<dbReference type="PANTHER" id="PTHR21368">
    <property type="entry name" value="50S RIBOSOMAL PROTEIN L9"/>
    <property type="match status" value="1"/>
</dbReference>
<dbReference type="GO" id="GO:0005840">
    <property type="term" value="C:ribosome"/>
    <property type="evidence" value="ECO:0007669"/>
    <property type="project" value="UniProtKB-KW"/>
</dbReference>
<dbReference type="GO" id="GO:0019843">
    <property type="term" value="F:rRNA binding"/>
    <property type="evidence" value="ECO:0007669"/>
    <property type="project" value="UniProtKB-KW"/>
</dbReference>
<keyword evidence="2" id="KW-0699">rRNA-binding</keyword>
<evidence type="ECO:0000256" key="4">
    <source>
        <dbReference type="ARBA" id="ARBA00022980"/>
    </source>
</evidence>
<protein>
    <submittedName>
        <fullName evidence="7">LSU ribosomal protein L9p</fullName>
    </submittedName>
</protein>
<comment type="similarity">
    <text evidence="1">Belongs to the bacterial ribosomal protein bL9 family.</text>
</comment>
<keyword evidence="3" id="KW-0694">RNA-binding</keyword>
<dbReference type="GO" id="GO:0003735">
    <property type="term" value="F:structural constituent of ribosome"/>
    <property type="evidence" value="ECO:0007669"/>
    <property type="project" value="InterPro"/>
</dbReference>
<organism evidence="7">
    <name type="scientific">hydrothermal vent metagenome</name>
    <dbReference type="NCBI Taxonomy" id="652676"/>
    <lineage>
        <taxon>unclassified sequences</taxon>
        <taxon>metagenomes</taxon>
        <taxon>ecological metagenomes</taxon>
    </lineage>
</organism>
<dbReference type="InterPro" id="IPR000244">
    <property type="entry name" value="Ribosomal_bL9"/>
</dbReference>
<keyword evidence="5" id="KW-0687">Ribonucleoprotein</keyword>
<dbReference type="InterPro" id="IPR009027">
    <property type="entry name" value="Ribosomal_bL9/RNase_H1_N"/>
</dbReference>
<sequence>MEIILLENIQNLGELGDVVRVRSGYARNYLVPQGKAAWATDDAKARVEERRKELAKLDSERMDAAKAKVDLLPESVTVARRAGEEGRLFGSVSAIDIAELLQNAELAIQRSEIDMPNGSIKELGEHEIQIILHSQVRQSLKVVVTAEQVEDSEGVQEEIIS</sequence>
<reference evidence="7" key="1">
    <citation type="submission" date="2015-10" db="EMBL/GenBank/DDBJ databases">
        <authorList>
            <person name="Gilbert D.G."/>
        </authorList>
    </citation>
    <scope>NUCLEOTIDE SEQUENCE</scope>
</reference>
<dbReference type="EMBL" id="CZRL01000104">
    <property type="protein sequence ID" value="CUS54220.1"/>
    <property type="molecule type" value="Genomic_DNA"/>
</dbReference>
<dbReference type="GO" id="GO:0006412">
    <property type="term" value="P:translation"/>
    <property type="evidence" value="ECO:0007669"/>
    <property type="project" value="InterPro"/>
</dbReference>
<dbReference type="SUPFAM" id="SSF55658">
    <property type="entry name" value="L9 N-domain-like"/>
    <property type="match status" value="1"/>
</dbReference>
<evidence type="ECO:0000259" key="6">
    <source>
        <dbReference type="PROSITE" id="PS00651"/>
    </source>
</evidence>
<dbReference type="HAMAP" id="MF_00503">
    <property type="entry name" value="Ribosomal_bL9"/>
    <property type="match status" value="1"/>
</dbReference>
<keyword evidence="4 7" id="KW-0689">Ribosomal protein</keyword>
<gene>
    <name evidence="7" type="ORF">MGWOODY_XGa660</name>
</gene>
<dbReference type="NCBIfam" id="TIGR00158">
    <property type="entry name" value="L9"/>
    <property type="match status" value="1"/>
</dbReference>
<dbReference type="InterPro" id="IPR036935">
    <property type="entry name" value="Ribosomal_bL9_N_sf"/>
</dbReference>
<evidence type="ECO:0000256" key="5">
    <source>
        <dbReference type="ARBA" id="ARBA00023274"/>
    </source>
</evidence>
<dbReference type="PROSITE" id="PS00651">
    <property type="entry name" value="RIBOSOMAL_L9"/>
    <property type="match status" value="1"/>
</dbReference>
<dbReference type="AlphaFoldDB" id="A0A170PRZ0"/>
<dbReference type="GO" id="GO:1990904">
    <property type="term" value="C:ribonucleoprotein complex"/>
    <property type="evidence" value="ECO:0007669"/>
    <property type="project" value="UniProtKB-KW"/>
</dbReference>
<feature type="domain" description="Ribosomal protein L9" evidence="6">
    <location>
        <begin position="13"/>
        <end position="40"/>
    </location>
</feature>
<dbReference type="InterPro" id="IPR036791">
    <property type="entry name" value="Ribosomal_bL9_C_sf"/>
</dbReference>
<accession>A0A170PRZ0</accession>
<evidence type="ECO:0000256" key="3">
    <source>
        <dbReference type="ARBA" id="ARBA00022884"/>
    </source>
</evidence>
<dbReference type="SUPFAM" id="SSF55653">
    <property type="entry name" value="Ribosomal protein L9 C-domain"/>
    <property type="match status" value="1"/>
</dbReference>